<feature type="binding site" evidence="5">
    <location>
        <position position="106"/>
    </location>
    <ligand>
        <name>Mg(2+)</name>
        <dbReference type="ChEBI" id="CHEBI:18420"/>
    </ligand>
</feature>
<dbReference type="PANTHER" id="PTHR35901">
    <property type="entry name" value="RIBONUCLEASE VAPC3"/>
    <property type="match status" value="1"/>
</dbReference>
<dbReference type="EMBL" id="JACIDM010000004">
    <property type="protein sequence ID" value="MBB4084420.1"/>
    <property type="molecule type" value="Genomic_DNA"/>
</dbReference>
<organism evidence="7 8">
    <name type="scientific">Brevundimonas lenta</name>
    <dbReference type="NCBI Taxonomy" id="424796"/>
    <lineage>
        <taxon>Bacteria</taxon>
        <taxon>Pseudomonadati</taxon>
        <taxon>Pseudomonadota</taxon>
        <taxon>Alphaproteobacteria</taxon>
        <taxon>Caulobacterales</taxon>
        <taxon>Caulobacteraceae</taxon>
        <taxon>Brevundimonas</taxon>
    </lineage>
</organism>
<reference evidence="7 8" key="1">
    <citation type="submission" date="2020-08" db="EMBL/GenBank/DDBJ databases">
        <title>Genomic Encyclopedia of Type Strains, Phase IV (KMG-IV): sequencing the most valuable type-strain genomes for metagenomic binning, comparative biology and taxonomic classification.</title>
        <authorList>
            <person name="Goeker M."/>
        </authorList>
    </citation>
    <scope>NUCLEOTIDE SEQUENCE [LARGE SCALE GENOMIC DNA]</scope>
    <source>
        <strain evidence="7 8">DSM 23960</strain>
    </source>
</reference>
<comment type="similarity">
    <text evidence="5">Belongs to the PINc/VapC protein family.</text>
</comment>
<proteinExistence type="inferred from homology"/>
<keyword evidence="5" id="KW-0800">Toxin</keyword>
<evidence type="ECO:0000256" key="5">
    <source>
        <dbReference type="HAMAP-Rule" id="MF_00265"/>
    </source>
</evidence>
<feature type="domain" description="PIN" evidence="6">
    <location>
        <begin position="3"/>
        <end position="131"/>
    </location>
</feature>
<sequence>MIVYLDTSILVSILLEEPSSAPVIETLARRSDAALVVSDLAAAEVSSAVSLRVRRGEDTAAVASARLESFDRWRDDLSRSVEVLPDDIRSADQIVRMFDLGLRAPDATHAAVARRLGASLFTLDRQLARAAVALDITLMQPVSDIQENP</sequence>
<comment type="function">
    <text evidence="5">Toxic component of a toxin-antitoxin (TA) system. An RNase.</text>
</comment>
<evidence type="ECO:0000256" key="2">
    <source>
        <dbReference type="ARBA" id="ARBA00022722"/>
    </source>
</evidence>
<dbReference type="RefSeq" id="WP_183205932.1">
    <property type="nucleotide sequence ID" value="NZ_BAAAER010000001.1"/>
</dbReference>
<comment type="caution">
    <text evidence="7">The sequence shown here is derived from an EMBL/GenBank/DDBJ whole genome shotgun (WGS) entry which is preliminary data.</text>
</comment>
<evidence type="ECO:0000313" key="7">
    <source>
        <dbReference type="EMBL" id="MBB4084420.1"/>
    </source>
</evidence>
<name>A0A7W6NQE1_9CAUL</name>
<keyword evidence="8" id="KW-1185">Reference proteome</keyword>
<dbReference type="SUPFAM" id="SSF88723">
    <property type="entry name" value="PIN domain-like"/>
    <property type="match status" value="1"/>
</dbReference>
<evidence type="ECO:0000256" key="1">
    <source>
        <dbReference type="ARBA" id="ARBA00022649"/>
    </source>
</evidence>
<protein>
    <recommendedName>
        <fullName evidence="5">Ribonuclease VapC</fullName>
        <shortName evidence="5">RNase VapC</shortName>
        <ecNumber evidence="5">3.1.-.-</ecNumber>
    </recommendedName>
    <alternativeName>
        <fullName evidence="5">Toxin VapC</fullName>
    </alternativeName>
</protein>
<dbReference type="InterPro" id="IPR029060">
    <property type="entry name" value="PIN-like_dom_sf"/>
</dbReference>
<gene>
    <name evidence="5" type="primary">vapC</name>
    <name evidence="7" type="ORF">GGR12_003310</name>
</gene>
<dbReference type="GO" id="GO:0016787">
    <property type="term" value="F:hydrolase activity"/>
    <property type="evidence" value="ECO:0007669"/>
    <property type="project" value="UniProtKB-KW"/>
</dbReference>
<dbReference type="InterPro" id="IPR002716">
    <property type="entry name" value="PIN_dom"/>
</dbReference>
<dbReference type="InterPro" id="IPR022907">
    <property type="entry name" value="VapC_family"/>
</dbReference>
<feature type="binding site" evidence="5">
    <location>
        <position position="6"/>
    </location>
    <ligand>
        <name>Mg(2+)</name>
        <dbReference type="ChEBI" id="CHEBI:18420"/>
    </ligand>
</feature>
<dbReference type="HAMAP" id="MF_00265">
    <property type="entry name" value="VapC_Nob1"/>
    <property type="match status" value="1"/>
</dbReference>
<dbReference type="Gene3D" id="3.40.50.1010">
    <property type="entry name" value="5'-nuclease"/>
    <property type="match status" value="1"/>
</dbReference>
<dbReference type="PANTHER" id="PTHR35901:SF1">
    <property type="entry name" value="EXONUCLEASE VAPC9"/>
    <property type="match status" value="1"/>
</dbReference>
<dbReference type="AlphaFoldDB" id="A0A7W6NQE1"/>
<dbReference type="GO" id="GO:0000287">
    <property type="term" value="F:magnesium ion binding"/>
    <property type="evidence" value="ECO:0007669"/>
    <property type="project" value="UniProtKB-UniRule"/>
</dbReference>
<dbReference type="GO" id="GO:0004540">
    <property type="term" value="F:RNA nuclease activity"/>
    <property type="evidence" value="ECO:0007669"/>
    <property type="project" value="InterPro"/>
</dbReference>
<evidence type="ECO:0000259" key="6">
    <source>
        <dbReference type="Pfam" id="PF01850"/>
    </source>
</evidence>
<dbReference type="EC" id="3.1.-.-" evidence="5"/>
<evidence type="ECO:0000256" key="4">
    <source>
        <dbReference type="ARBA" id="ARBA00022801"/>
    </source>
</evidence>
<accession>A0A7W6NQE1</accession>
<keyword evidence="3 5" id="KW-0479">Metal-binding</keyword>
<comment type="cofactor">
    <cofactor evidence="5">
        <name>Mg(2+)</name>
        <dbReference type="ChEBI" id="CHEBI:18420"/>
    </cofactor>
</comment>
<keyword evidence="1 5" id="KW-1277">Toxin-antitoxin system</keyword>
<evidence type="ECO:0000256" key="3">
    <source>
        <dbReference type="ARBA" id="ARBA00022723"/>
    </source>
</evidence>
<dbReference type="Proteomes" id="UP000529946">
    <property type="component" value="Unassembled WGS sequence"/>
</dbReference>
<dbReference type="CDD" id="cd09874">
    <property type="entry name" value="PIN_MT3492-like"/>
    <property type="match status" value="1"/>
</dbReference>
<keyword evidence="2 5" id="KW-0540">Nuclease</keyword>
<keyword evidence="5" id="KW-0460">Magnesium</keyword>
<keyword evidence="4 5" id="KW-0378">Hydrolase</keyword>
<dbReference type="InterPro" id="IPR051619">
    <property type="entry name" value="TypeII_TA_RNase_PINc/VapC"/>
</dbReference>
<dbReference type="GO" id="GO:0090729">
    <property type="term" value="F:toxin activity"/>
    <property type="evidence" value="ECO:0007669"/>
    <property type="project" value="UniProtKB-KW"/>
</dbReference>
<evidence type="ECO:0000313" key="8">
    <source>
        <dbReference type="Proteomes" id="UP000529946"/>
    </source>
</evidence>
<dbReference type="Pfam" id="PF01850">
    <property type="entry name" value="PIN"/>
    <property type="match status" value="1"/>
</dbReference>